<reference evidence="1 2" key="1">
    <citation type="journal article" date="2011" name="Genome Res.">
        <title>Phylogeny-wide analysis of social amoeba genomes highlights ancient origins for complex intercellular communication.</title>
        <authorList>
            <person name="Heidel A.J."/>
            <person name="Lawal H.M."/>
            <person name="Felder M."/>
            <person name="Schilde C."/>
            <person name="Helps N.R."/>
            <person name="Tunggal B."/>
            <person name="Rivero F."/>
            <person name="John U."/>
            <person name="Schleicher M."/>
            <person name="Eichinger L."/>
            <person name="Platzer M."/>
            <person name="Noegel A.A."/>
            <person name="Schaap P."/>
            <person name="Gloeckner G."/>
        </authorList>
    </citation>
    <scope>NUCLEOTIDE SEQUENCE [LARGE SCALE GENOMIC DNA]</scope>
    <source>
        <strain evidence="2">ATCC 26659 / Pp 5 / PN500</strain>
    </source>
</reference>
<dbReference type="EMBL" id="ADBJ01000010">
    <property type="protein sequence ID" value="EFA83557.1"/>
    <property type="molecule type" value="Genomic_DNA"/>
</dbReference>
<accession>D3B2K9</accession>
<keyword evidence="2" id="KW-1185">Reference proteome</keyword>
<organism evidence="1 2">
    <name type="scientific">Heterostelium pallidum (strain ATCC 26659 / Pp 5 / PN500)</name>
    <name type="common">Cellular slime mold</name>
    <name type="synonym">Polysphondylium pallidum</name>
    <dbReference type="NCBI Taxonomy" id="670386"/>
    <lineage>
        <taxon>Eukaryota</taxon>
        <taxon>Amoebozoa</taxon>
        <taxon>Evosea</taxon>
        <taxon>Eumycetozoa</taxon>
        <taxon>Dictyostelia</taxon>
        <taxon>Acytosteliales</taxon>
        <taxon>Acytosteliaceae</taxon>
        <taxon>Heterostelium</taxon>
    </lineage>
</organism>
<dbReference type="RefSeq" id="XP_020435674.1">
    <property type="nucleotide sequence ID" value="XM_020573602.1"/>
</dbReference>
<dbReference type="InParanoid" id="D3B2K9"/>
<proteinExistence type="predicted"/>
<protein>
    <submittedName>
        <fullName evidence="1">Uncharacterized protein</fullName>
    </submittedName>
</protein>
<comment type="caution">
    <text evidence="1">The sequence shown here is derived from an EMBL/GenBank/DDBJ whole genome shotgun (WGS) entry which is preliminary data.</text>
</comment>
<sequence length="274" mass="32241">MEPFSLEVLMDDLYVDSFKDNVVTGSFDVVISVCEEYSEERLSMVVWLKKDQLTKEEEILGIYLKFKDSKVKTIEVPFNAPLTDDTLIKVRVNGFIRCKELDIGISLIDGQPRLENYHCRNGRSNNKGYRIYHYSDSNNEYDRFRLNWFATDSYSIDDLSIGAFSDYCPSISTVNVVIYTFNTYNRIKPTLEQYADIICHQASKMDAISISLFYRDQHHSVYQKKINRYEIDDFDSHILLDLLKLGYQHWIDLECQTQSKEASLKKYFLIYQFI</sequence>
<dbReference type="Proteomes" id="UP000001396">
    <property type="component" value="Unassembled WGS sequence"/>
</dbReference>
<dbReference type="AlphaFoldDB" id="D3B2K9"/>
<evidence type="ECO:0000313" key="1">
    <source>
        <dbReference type="EMBL" id="EFA83557.1"/>
    </source>
</evidence>
<gene>
    <name evidence="1" type="ORF">PPL_02623</name>
</gene>
<dbReference type="GeneID" id="31358146"/>
<name>D3B2K9_HETP5</name>
<evidence type="ECO:0000313" key="2">
    <source>
        <dbReference type="Proteomes" id="UP000001396"/>
    </source>
</evidence>